<proteinExistence type="predicted"/>
<dbReference type="HOGENOM" id="CLU_2881397_0_0_5"/>
<gene>
    <name evidence="1" type="ordered locus">Saro_3965</name>
</gene>
<reference evidence="1 2" key="1">
    <citation type="submission" date="2007-04" db="EMBL/GenBank/DDBJ databases">
        <title>Complete sequence of plasmid pNL1 of Novosphingobium aromaticivorans DSM 12444.</title>
        <authorList>
            <consortium name="US DOE Joint Genome Institute"/>
            <person name="Copeland A."/>
            <person name="Lucas S."/>
            <person name="Lapidus A."/>
            <person name="Barry K."/>
            <person name="Detter J.C."/>
            <person name="Glavina del Rio T."/>
            <person name="Hammon N."/>
            <person name="Israni S."/>
            <person name="Dalin E."/>
            <person name="Tice H."/>
            <person name="Pitluck S."/>
            <person name="Chertkov O."/>
            <person name="Han C."/>
            <person name="Thomson S."/>
            <person name="Schmutz J."/>
            <person name="Larimer F."/>
            <person name="Land M."/>
            <person name="Kyrpides N."/>
            <person name="Ivanova N."/>
            <person name="Fredrickson J."/>
            <person name="Romine M.F."/>
            <person name="Richardson P."/>
        </authorList>
    </citation>
    <scope>NUCLEOTIDE SEQUENCE [LARGE SCALE GENOMIC DNA]</scope>
    <source>
        <strain evidence="2">ATCC 700278 / DSM 12444 / CCUG 56034 / CIP 105152 / NBRC 16084 / F199</strain>
        <plasmid evidence="1 2">pNL1</plasmid>
    </source>
</reference>
<dbReference type="EMBL" id="CP000676">
    <property type="protein sequence ID" value="ABP64207.1"/>
    <property type="molecule type" value="Genomic_DNA"/>
</dbReference>
<evidence type="ECO:0000313" key="1">
    <source>
        <dbReference type="EMBL" id="ABP64207.1"/>
    </source>
</evidence>
<dbReference type="AlphaFoldDB" id="A4XE46"/>
<accession>A4XE46</accession>
<evidence type="ECO:0000313" key="2">
    <source>
        <dbReference type="Proteomes" id="UP000009134"/>
    </source>
</evidence>
<dbReference type="KEGG" id="nar:Saro_3965"/>
<dbReference type="Proteomes" id="UP000009134">
    <property type="component" value="Plasmid pNL1"/>
</dbReference>
<organism evidence="1 2">
    <name type="scientific">Novosphingobium aromaticivorans (strain ATCC 700278 / DSM 12444 / CCUG 56034 / CIP 105152 / NBRC 16084 / F199)</name>
    <dbReference type="NCBI Taxonomy" id="279238"/>
    <lineage>
        <taxon>Bacteria</taxon>
        <taxon>Pseudomonadati</taxon>
        <taxon>Pseudomonadota</taxon>
        <taxon>Alphaproteobacteria</taxon>
        <taxon>Sphingomonadales</taxon>
        <taxon>Sphingomonadaceae</taxon>
        <taxon>Novosphingobium</taxon>
    </lineage>
</organism>
<sequence length="63" mass="6310">MPRAEAALVYGAVVGAPRSDDAAGLGGGAGEGGVRIRRVGRSGRCWKATKADGARVLLISGMN</sequence>
<name>A4XE46_NOVAD</name>
<keyword evidence="2" id="KW-1185">Reference proteome</keyword>
<geneLocation type="plasmid" evidence="1 2">
    <name>pNL1</name>
</geneLocation>
<keyword evidence="1" id="KW-0614">Plasmid</keyword>
<protein>
    <submittedName>
        <fullName evidence="1">Uncharacterized protein</fullName>
    </submittedName>
</protein>